<comment type="caution">
    <text evidence="1">The sequence shown here is derived from an EMBL/GenBank/DDBJ whole genome shotgun (WGS) entry which is preliminary data.</text>
</comment>
<dbReference type="Proteomes" id="UP000247702">
    <property type="component" value="Unassembled WGS sequence"/>
</dbReference>
<evidence type="ECO:0000313" key="1">
    <source>
        <dbReference type="EMBL" id="GBB86798.1"/>
    </source>
</evidence>
<dbReference type="STRING" id="94130.A0A2Z6R1U6"/>
<name>A0A2Z6R1U6_9GLOM</name>
<dbReference type="EMBL" id="BEXD01000360">
    <property type="protein sequence ID" value="GBB86798.1"/>
    <property type="molecule type" value="Genomic_DNA"/>
</dbReference>
<keyword evidence="3" id="KW-1185">Reference proteome</keyword>
<proteinExistence type="predicted"/>
<protein>
    <recommendedName>
        <fullName evidence="4">F-box domain-containing protein</fullName>
    </recommendedName>
</protein>
<reference evidence="1 3" key="1">
    <citation type="submission" date="2017-11" db="EMBL/GenBank/DDBJ databases">
        <title>The genome of Rhizophagus clarus HR1 reveals common genetic basis of auxotrophy among arbuscular mycorrhizal fungi.</title>
        <authorList>
            <person name="Kobayashi Y."/>
        </authorList>
    </citation>
    <scope>NUCLEOTIDE SEQUENCE [LARGE SCALE GENOMIC DNA]</scope>
    <source>
        <strain evidence="1 3">HR1</strain>
    </source>
</reference>
<dbReference type="Proteomes" id="UP000615446">
    <property type="component" value="Unassembled WGS sequence"/>
</dbReference>
<accession>A0A2Z6R1U6</accession>
<reference evidence="2" key="2">
    <citation type="submission" date="2019-10" db="EMBL/GenBank/DDBJ databases">
        <title>Conservation and host-specific expression of non-tandemly repeated heterogenous ribosome RNA gene in arbuscular mycorrhizal fungi.</title>
        <authorList>
            <person name="Maeda T."/>
            <person name="Kobayashi Y."/>
            <person name="Nakagawa T."/>
            <person name="Ezawa T."/>
            <person name="Yamaguchi K."/>
            <person name="Bino T."/>
            <person name="Nishimoto Y."/>
            <person name="Shigenobu S."/>
            <person name="Kawaguchi M."/>
        </authorList>
    </citation>
    <scope>NUCLEOTIDE SEQUENCE</scope>
    <source>
        <strain evidence="2">HR1</strain>
    </source>
</reference>
<evidence type="ECO:0008006" key="4">
    <source>
        <dbReference type="Google" id="ProtNLM"/>
    </source>
</evidence>
<dbReference type="AlphaFoldDB" id="A0A2Z6R1U6"/>
<dbReference type="OrthoDB" id="1751604at2759"/>
<dbReference type="EMBL" id="BLAL01000043">
    <property type="protein sequence ID" value="GES79274.1"/>
    <property type="molecule type" value="Genomic_DNA"/>
</dbReference>
<organism evidence="1 3">
    <name type="scientific">Rhizophagus clarus</name>
    <dbReference type="NCBI Taxonomy" id="94130"/>
    <lineage>
        <taxon>Eukaryota</taxon>
        <taxon>Fungi</taxon>
        <taxon>Fungi incertae sedis</taxon>
        <taxon>Mucoromycota</taxon>
        <taxon>Glomeromycotina</taxon>
        <taxon>Glomeromycetes</taxon>
        <taxon>Glomerales</taxon>
        <taxon>Glomeraceae</taxon>
        <taxon>Rhizophagus</taxon>
    </lineage>
</organism>
<sequence>MACSKLFSGNLPELINEIMQYFRYDCKTLHSCILVNRLWCHLAIPLLWEDPFTIKVLKNYNFIDIYLHNLNDDDKAKLNEYVTPNNLFPSNTLFNYPSFIQHLDTNKVRVSIYNWITANATSKNKSQHSSYSMQNTNLSYKQMSDFTKLIYRLLFLKFIKNEVNLLSFKITMIIDEDFEYFDEIFELILQNPNFIYNIKDFILDFDNTTYNVTKFIEFLCSNCNSISSLYFLLPTYYDNYLIEKNLSQLIQSQEGLKKISLGYNKFPLYHLLLSLKNPNCSNTLNTIIFYHVDFKNIVILSEVFNQLNVLESIHIVYCRTLDSKFIQQINNITKPFKLRSLFLNVSISEELLESLIQKSGNYLENLGITNNESQLLLRLIIKYCRNIKYLGHTWLDKQYIYLLFDLIQNVTQSLNYLFIDYFYNRNSSSFILQNLGQALPFKLEFLNLCLTINTSDLELFLKNSQTTFIKKLLLRNRMNENGDIFPYIKEYIIKKKRVKYLAIKESYVGKSEDLFSQKDKVMECELHDIQVLNYNDLLIDIYDFIKETY</sequence>
<gene>
    <name evidence="2" type="ORF">RCL2_000658200</name>
    <name evidence="1" type="ORF">RclHR1_13210005</name>
</gene>
<evidence type="ECO:0000313" key="2">
    <source>
        <dbReference type="EMBL" id="GES79274.1"/>
    </source>
</evidence>
<evidence type="ECO:0000313" key="3">
    <source>
        <dbReference type="Proteomes" id="UP000247702"/>
    </source>
</evidence>